<accession>A0A2T0Q6G0</accession>
<dbReference type="Proteomes" id="UP000237846">
    <property type="component" value="Unassembled WGS sequence"/>
</dbReference>
<evidence type="ECO:0000313" key="8">
    <source>
        <dbReference type="EMBL" id="PRX99416.1"/>
    </source>
</evidence>
<keyword evidence="9" id="KW-1185">Reference proteome</keyword>
<evidence type="ECO:0000256" key="5">
    <source>
        <dbReference type="ARBA" id="ARBA00023136"/>
    </source>
</evidence>
<evidence type="ECO:0000256" key="3">
    <source>
        <dbReference type="ARBA" id="ARBA00022692"/>
    </source>
</evidence>
<gene>
    <name evidence="8" type="ORF">CLV72_10312</name>
</gene>
<evidence type="ECO:0000313" key="9">
    <source>
        <dbReference type="Proteomes" id="UP000237846"/>
    </source>
</evidence>
<dbReference type="Pfam" id="PF12823">
    <property type="entry name" value="DUF3817"/>
    <property type="match status" value="1"/>
</dbReference>
<reference evidence="8 9" key="1">
    <citation type="submission" date="2018-03" db="EMBL/GenBank/DDBJ databases">
        <title>Genomic Encyclopedia of Archaeal and Bacterial Type Strains, Phase II (KMG-II): from individual species to whole genera.</title>
        <authorList>
            <person name="Goeker M."/>
        </authorList>
    </citation>
    <scope>NUCLEOTIDE SEQUENCE [LARGE SCALE GENOMIC DNA]</scope>
    <source>
        <strain evidence="8 9">DSM 45601</strain>
    </source>
</reference>
<organism evidence="8 9">
    <name type="scientific">Allonocardiopsis opalescens</name>
    <dbReference type="NCBI Taxonomy" id="1144618"/>
    <lineage>
        <taxon>Bacteria</taxon>
        <taxon>Bacillati</taxon>
        <taxon>Actinomycetota</taxon>
        <taxon>Actinomycetes</taxon>
        <taxon>Streptosporangiales</taxon>
        <taxon>Allonocardiopsis</taxon>
    </lineage>
</organism>
<feature type="transmembrane region" description="Helical" evidence="6">
    <location>
        <begin position="12"/>
        <end position="33"/>
    </location>
</feature>
<keyword evidence="2" id="KW-1003">Cell membrane</keyword>
<dbReference type="NCBIfam" id="TIGR03954">
    <property type="entry name" value="integ_memb_HG"/>
    <property type="match status" value="1"/>
</dbReference>
<evidence type="ECO:0000256" key="2">
    <source>
        <dbReference type="ARBA" id="ARBA00022475"/>
    </source>
</evidence>
<proteinExistence type="predicted"/>
<evidence type="ECO:0000259" key="7">
    <source>
        <dbReference type="Pfam" id="PF12823"/>
    </source>
</evidence>
<comment type="subcellular location">
    <subcellularLocation>
        <location evidence="1">Cell membrane</location>
        <topology evidence="1">Multi-pass membrane protein</topology>
    </subcellularLocation>
</comment>
<feature type="transmembrane region" description="Helical" evidence="6">
    <location>
        <begin position="39"/>
        <end position="65"/>
    </location>
</feature>
<keyword evidence="4 6" id="KW-1133">Transmembrane helix</keyword>
<dbReference type="GO" id="GO:0005886">
    <property type="term" value="C:plasma membrane"/>
    <property type="evidence" value="ECO:0007669"/>
    <property type="project" value="UniProtKB-SubCell"/>
</dbReference>
<dbReference type="PANTHER" id="PTHR40077:SF2">
    <property type="entry name" value="MEMBRANE PROTEIN"/>
    <property type="match status" value="1"/>
</dbReference>
<name>A0A2T0Q6G0_9ACTN</name>
<evidence type="ECO:0000256" key="4">
    <source>
        <dbReference type="ARBA" id="ARBA00022989"/>
    </source>
</evidence>
<keyword evidence="3 6" id="KW-0812">Transmembrane</keyword>
<dbReference type="PANTHER" id="PTHR40077">
    <property type="entry name" value="MEMBRANE PROTEIN-RELATED"/>
    <property type="match status" value="1"/>
</dbReference>
<evidence type="ECO:0000256" key="1">
    <source>
        <dbReference type="ARBA" id="ARBA00004651"/>
    </source>
</evidence>
<evidence type="ECO:0000256" key="6">
    <source>
        <dbReference type="SAM" id="Phobius"/>
    </source>
</evidence>
<sequence length="104" mass="11290">MRSPALLTAYRVASYVTGVGLILLVFVAVPLKWIWDQDLLVAVIGPIHGFLYIAYVVLTLALMVVRRWSPGYALLIMLAGTVPVMSFVAERSVTRRESAAAAAA</sequence>
<protein>
    <submittedName>
        <fullName evidence="8">Integral membrane protein</fullName>
    </submittedName>
</protein>
<feature type="transmembrane region" description="Helical" evidence="6">
    <location>
        <begin position="72"/>
        <end position="89"/>
    </location>
</feature>
<dbReference type="AlphaFoldDB" id="A0A2T0Q6G0"/>
<dbReference type="OrthoDB" id="9342687at2"/>
<comment type="caution">
    <text evidence="8">The sequence shown here is derived from an EMBL/GenBank/DDBJ whole genome shotgun (WGS) entry which is preliminary data.</text>
</comment>
<keyword evidence="5 6" id="KW-0472">Membrane</keyword>
<dbReference type="EMBL" id="PVZC01000003">
    <property type="protein sequence ID" value="PRX99416.1"/>
    <property type="molecule type" value="Genomic_DNA"/>
</dbReference>
<dbReference type="InterPro" id="IPR023845">
    <property type="entry name" value="DUF3817_TM"/>
</dbReference>
<feature type="domain" description="DUF3817" evidence="7">
    <location>
        <begin position="7"/>
        <end position="95"/>
    </location>
</feature>
<dbReference type="RefSeq" id="WP_106243787.1">
    <property type="nucleotide sequence ID" value="NZ_PVZC01000003.1"/>
</dbReference>